<dbReference type="SUPFAM" id="SSF51735">
    <property type="entry name" value="NAD(P)-binding Rossmann-fold domains"/>
    <property type="match status" value="1"/>
</dbReference>
<dbReference type="Proteomes" id="UP000504631">
    <property type="component" value="Unplaced"/>
</dbReference>
<dbReference type="AlphaFoldDB" id="A0A6J3KRU1"/>
<keyword evidence="4" id="KW-1185">Reference proteome</keyword>
<keyword evidence="3" id="KW-0812">Transmembrane</keyword>
<evidence type="ECO:0000313" key="4">
    <source>
        <dbReference type="Proteomes" id="UP000504631"/>
    </source>
</evidence>
<dbReference type="PRINTS" id="PR00080">
    <property type="entry name" value="SDRFAMILY"/>
</dbReference>
<evidence type="ECO:0000313" key="5">
    <source>
        <dbReference type="RefSeq" id="XP_033355807.1"/>
    </source>
</evidence>
<dbReference type="Pfam" id="PF00106">
    <property type="entry name" value="adh_short"/>
    <property type="match status" value="1"/>
</dbReference>
<comment type="similarity">
    <text evidence="2">Belongs to the short-chain dehydrogenases/reductases (SDR) family.</text>
</comment>
<sequence length="362" mass="41171">MHSLRTLSATRMLLIGTICTIVASGFVYHKLRQNRPSIVEELLWNVKYNLLAIKDLINTWIKSKRNKNDCLPQPGRVAIVTGGSRGIGVEVVKMFLELDMEVIIACRTPSAGENAILQIRESGVKSGQAKVYKLDNTSLKSVKQFAMEIKRDYKQIHVLINNAGVMFSPYEETIDGFEKQWSVNYLSHFLLTALLLPLLKIGGHPERCSRIVNVTSCAHLLGEVNFNDVNNKRKFLTKFAYAQSKLAQEIFTKGLQHLLEEKQYYIQVYSVHPGVVYTELFIHSFIWKLKSITQYFFKTPRQGATPIVYAAVNEAVENCGGIYIDNCCRSEGHPDALNLSIQKKLFELSLQQVQLNNFFQYV</sequence>
<protein>
    <submittedName>
        <fullName evidence="5">Retinol dehydrogenase 12</fullName>
    </submittedName>
</protein>
<dbReference type="InterPro" id="IPR036291">
    <property type="entry name" value="NAD(P)-bd_dom_sf"/>
</dbReference>
<dbReference type="Gene3D" id="3.40.50.720">
    <property type="entry name" value="NAD(P)-binding Rossmann-like Domain"/>
    <property type="match status" value="1"/>
</dbReference>
<dbReference type="PANTHER" id="PTHR43157:SF31">
    <property type="entry name" value="PHOSPHATIDYLINOSITOL-GLYCAN BIOSYNTHESIS CLASS F PROTEIN"/>
    <property type="match status" value="1"/>
</dbReference>
<evidence type="ECO:0000256" key="1">
    <source>
        <dbReference type="ARBA" id="ARBA00023002"/>
    </source>
</evidence>
<name>A0A6J3KRU1_9HYME</name>
<keyword evidence="3" id="KW-0472">Membrane</keyword>
<dbReference type="GO" id="GO:0016491">
    <property type="term" value="F:oxidoreductase activity"/>
    <property type="evidence" value="ECO:0007669"/>
    <property type="project" value="UniProtKB-KW"/>
</dbReference>
<proteinExistence type="inferred from homology"/>
<dbReference type="PANTHER" id="PTHR43157">
    <property type="entry name" value="PHOSPHATIDYLINOSITOL-GLYCAN BIOSYNTHESIS CLASS F PROTEIN-RELATED"/>
    <property type="match status" value="1"/>
</dbReference>
<dbReference type="InterPro" id="IPR002347">
    <property type="entry name" value="SDR_fam"/>
</dbReference>
<organism evidence="4 5">
    <name type="scientific">Bombus vosnesenskii</name>
    <dbReference type="NCBI Taxonomy" id="207650"/>
    <lineage>
        <taxon>Eukaryota</taxon>
        <taxon>Metazoa</taxon>
        <taxon>Ecdysozoa</taxon>
        <taxon>Arthropoda</taxon>
        <taxon>Hexapoda</taxon>
        <taxon>Insecta</taxon>
        <taxon>Pterygota</taxon>
        <taxon>Neoptera</taxon>
        <taxon>Endopterygota</taxon>
        <taxon>Hymenoptera</taxon>
        <taxon>Apocrita</taxon>
        <taxon>Aculeata</taxon>
        <taxon>Apoidea</taxon>
        <taxon>Anthophila</taxon>
        <taxon>Apidae</taxon>
        <taxon>Bombus</taxon>
        <taxon>Pyrobombus</taxon>
    </lineage>
</organism>
<keyword evidence="3" id="KW-1133">Transmembrane helix</keyword>
<gene>
    <name evidence="5" type="primary">LOC117236723</name>
</gene>
<keyword evidence="1" id="KW-0560">Oxidoreductase</keyword>
<dbReference type="PRINTS" id="PR00081">
    <property type="entry name" value="GDHRDH"/>
</dbReference>
<dbReference type="RefSeq" id="XP_033355807.1">
    <property type="nucleotide sequence ID" value="XM_033499916.1"/>
</dbReference>
<evidence type="ECO:0000256" key="3">
    <source>
        <dbReference type="SAM" id="Phobius"/>
    </source>
</evidence>
<accession>A0A6J3KRU1</accession>
<dbReference type="GeneID" id="117236723"/>
<feature type="transmembrane region" description="Helical" evidence="3">
    <location>
        <begin position="12"/>
        <end position="29"/>
    </location>
</feature>
<reference evidence="5" key="1">
    <citation type="submission" date="2025-08" db="UniProtKB">
        <authorList>
            <consortium name="RefSeq"/>
        </authorList>
    </citation>
    <scope>IDENTIFICATION</scope>
    <source>
        <tissue evidence="5">Muscle</tissue>
    </source>
</reference>
<dbReference type="KEGG" id="bvk:117236723"/>
<evidence type="ECO:0000256" key="2">
    <source>
        <dbReference type="RuleBase" id="RU000363"/>
    </source>
</evidence>